<feature type="transmembrane region" description="Helical" evidence="1">
    <location>
        <begin position="228"/>
        <end position="249"/>
    </location>
</feature>
<protein>
    <submittedName>
        <fullName evidence="2">MFS transporter</fullName>
    </submittedName>
</protein>
<feature type="transmembrane region" description="Helical" evidence="1">
    <location>
        <begin position="175"/>
        <end position="197"/>
    </location>
</feature>
<reference evidence="2 3" key="1">
    <citation type="journal article" date="2019" name="Environ. Microbiol.">
        <title>Species interactions and distinct microbial communities in high Arctic permafrost affected cryosols are associated with the CH4 and CO2 gas fluxes.</title>
        <authorList>
            <person name="Altshuler I."/>
            <person name="Hamel J."/>
            <person name="Turney S."/>
            <person name="Magnuson E."/>
            <person name="Levesque R."/>
            <person name="Greer C."/>
            <person name="Whyte L.G."/>
        </authorList>
    </citation>
    <scope>NUCLEOTIDE SEQUENCE [LARGE SCALE GENOMIC DNA]</scope>
    <source>
        <strain evidence="2 3">E6.1</strain>
    </source>
</reference>
<name>A0A502G3B3_9SPHN</name>
<keyword evidence="1" id="KW-1133">Transmembrane helix</keyword>
<proteinExistence type="predicted"/>
<dbReference type="Gene3D" id="1.20.1250.20">
    <property type="entry name" value="MFS general substrate transporter like domains"/>
    <property type="match status" value="1"/>
</dbReference>
<dbReference type="RefSeq" id="WP_140847452.1">
    <property type="nucleotide sequence ID" value="NZ_RCZC01000001.1"/>
</dbReference>
<comment type="caution">
    <text evidence="2">The sequence shown here is derived from an EMBL/GenBank/DDBJ whole genome shotgun (WGS) entry which is preliminary data.</text>
</comment>
<feature type="transmembrane region" description="Helical" evidence="1">
    <location>
        <begin position="314"/>
        <end position="334"/>
    </location>
</feature>
<dbReference type="AlphaFoldDB" id="A0A502G3B3"/>
<dbReference type="InterPro" id="IPR036259">
    <property type="entry name" value="MFS_trans_sf"/>
</dbReference>
<gene>
    <name evidence="2" type="ORF">EAH76_02190</name>
</gene>
<evidence type="ECO:0000313" key="2">
    <source>
        <dbReference type="EMBL" id="TPG56388.1"/>
    </source>
</evidence>
<sequence length="448" mass="46525">MIDRNHPSAPQLLALSLPTWVFAGYDLARRSFLAAYLSYDLGLPIGVVGWLVMLAGLASIPAELVAGALCDRGSRQLGARVLWMACGTALLVAGGVALLLLGHSSSVLLIAVALVALVVGWAVCNVTHGAWALEATTNVPARARIFGLRSLAGILGGVAFSLLAVVQAGRALSPFAAIVLAVSIGAPLAHALLIALVPDRAAAPARWRRGMLLEPVRLLFANRGNRRLAALFALNGAHTAITGTGYLYLVRNALALPGWGATGILVQAICAAIGIGAAVAFGARWPAERTLRVICGINLLLAIALIAVRPGQPALLMAWTAAFGLVSAIDFMALRVMLGTRLDLAARAGATPAPAAAYYAGFHLPFNLCGAIAAGLLLLGYRLAGFDPALAHGAEQSFYAVQLVPAICAATLMAASLVLLIDTPETAKNTFTRNRKAFPVKVHLTEQM</sequence>
<evidence type="ECO:0000313" key="3">
    <source>
        <dbReference type="Proteomes" id="UP000319931"/>
    </source>
</evidence>
<keyword evidence="1" id="KW-0472">Membrane</keyword>
<feature type="transmembrane region" description="Helical" evidence="1">
    <location>
        <begin position="355"/>
        <end position="379"/>
    </location>
</feature>
<dbReference type="SUPFAM" id="SSF103473">
    <property type="entry name" value="MFS general substrate transporter"/>
    <property type="match status" value="1"/>
</dbReference>
<keyword evidence="1" id="KW-0812">Transmembrane</keyword>
<accession>A0A502G3B3</accession>
<feature type="transmembrane region" description="Helical" evidence="1">
    <location>
        <begin position="290"/>
        <end position="308"/>
    </location>
</feature>
<dbReference type="OrthoDB" id="9764596at2"/>
<dbReference type="EMBL" id="RCZC01000001">
    <property type="protein sequence ID" value="TPG56388.1"/>
    <property type="molecule type" value="Genomic_DNA"/>
</dbReference>
<organism evidence="2 3">
    <name type="scientific">Sphingomonas glacialis</name>
    <dbReference type="NCBI Taxonomy" id="658225"/>
    <lineage>
        <taxon>Bacteria</taxon>
        <taxon>Pseudomonadati</taxon>
        <taxon>Pseudomonadota</taxon>
        <taxon>Alphaproteobacteria</taxon>
        <taxon>Sphingomonadales</taxon>
        <taxon>Sphingomonadaceae</taxon>
        <taxon>Sphingomonas</taxon>
    </lineage>
</organism>
<feature type="transmembrane region" description="Helical" evidence="1">
    <location>
        <begin position="399"/>
        <end position="421"/>
    </location>
</feature>
<dbReference type="Proteomes" id="UP000319931">
    <property type="component" value="Unassembled WGS sequence"/>
</dbReference>
<feature type="transmembrane region" description="Helical" evidence="1">
    <location>
        <begin position="145"/>
        <end position="169"/>
    </location>
</feature>
<evidence type="ECO:0000256" key="1">
    <source>
        <dbReference type="SAM" id="Phobius"/>
    </source>
</evidence>
<feature type="transmembrane region" description="Helical" evidence="1">
    <location>
        <begin position="261"/>
        <end position="283"/>
    </location>
</feature>
<feature type="transmembrane region" description="Helical" evidence="1">
    <location>
        <begin position="81"/>
        <end position="101"/>
    </location>
</feature>
<dbReference type="Pfam" id="PF13347">
    <property type="entry name" value="MFS_2"/>
    <property type="match status" value="1"/>
</dbReference>
<feature type="transmembrane region" description="Helical" evidence="1">
    <location>
        <begin position="107"/>
        <end position="133"/>
    </location>
</feature>
<feature type="transmembrane region" description="Helical" evidence="1">
    <location>
        <begin position="48"/>
        <end position="69"/>
    </location>
</feature>
<keyword evidence="3" id="KW-1185">Reference proteome</keyword>